<dbReference type="AlphaFoldDB" id="A0A146K6R9"/>
<dbReference type="EMBL" id="GDID01005290">
    <property type="protein sequence ID" value="JAP91316.1"/>
    <property type="molecule type" value="Transcribed_RNA"/>
</dbReference>
<gene>
    <name evidence="1" type="ORF">TPC1_17108</name>
</gene>
<accession>A0A146K6R9</accession>
<organism evidence="1">
    <name type="scientific">Trepomonas sp. PC1</name>
    <dbReference type="NCBI Taxonomy" id="1076344"/>
    <lineage>
        <taxon>Eukaryota</taxon>
        <taxon>Metamonada</taxon>
        <taxon>Diplomonadida</taxon>
        <taxon>Hexamitidae</taxon>
        <taxon>Hexamitinae</taxon>
        <taxon>Trepomonas</taxon>
    </lineage>
</organism>
<sequence length="151" mass="17962">MLPRSPLSLKDNFDNSMRIQSQKPVDTKTAQIEVKDVNLTLQHTELIEKRTKEVEKYRQLQKQQIQFVEFAESNLNMQQKKEKVIELKLQQKEDDDVLKMTQQILEQLKTDEQHLCGLLGEHYGEILREPKEKWYMDRGAGFSREAMQNWV</sequence>
<proteinExistence type="predicted"/>
<feature type="non-terminal residue" evidence="1">
    <location>
        <position position="151"/>
    </location>
</feature>
<protein>
    <submittedName>
        <fullName evidence="1">Uncharacterized protein</fullName>
    </submittedName>
</protein>
<reference evidence="1" key="1">
    <citation type="submission" date="2015-07" db="EMBL/GenBank/DDBJ databases">
        <title>Adaptation to a free-living lifestyle via gene acquisitions in the diplomonad Trepomonas sp. PC1.</title>
        <authorList>
            <person name="Xu F."/>
            <person name="Jerlstrom-Hultqvist J."/>
            <person name="Kolisko M."/>
            <person name="Simpson A.G.B."/>
            <person name="Roger A.J."/>
            <person name="Svard S.G."/>
            <person name="Andersson J.O."/>
        </authorList>
    </citation>
    <scope>NUCLEOTIDE SEQUENCE</scope>
    <source>
        <strain evidence="1">PC1</strain>
    </source>
</reference>
<evidence type="ECO:0000313" key="1">
    <source>
        <dbReference type="EMBL" id="JAP91316.1"/>
    </source>
</evidence>
<name>A0A146K6R9_9EUKA</name>